<evidence type="ECO:0000313" key="3">
    <source>
        <dbReference type="Proteomes" id="UP000011996"/>
    </source>
</evidence>
<gene>
    <name evidence="2" type="ORF">RESH_05722</name>
</gene>
<dbReference type="OrthoDB" id="9861844at2"/>
<organism evidence="2 3">
    <name type="scientific">Rhodopirellula europaea SH398</name>
    <dbReference type="NCBI Taxonomy" id="1263868"/>
    <lineage>
        <taxon>Bacteria</taxon>
        <taxon>Pseudomonadati</taxon>
        <taxon>Planctomycetota</taxon>
        <taxon>Planctomycetia</taxon>
        <taxon>Pirellulales</taxon>
        <taxon>Pirellulaceae</taxon>
        <taxon>Rhodopirellula</taxon>
    </lineage>
</organism>
<feature type="region of interest" description="Disordered" evidence="1">
    <location>
        <begin position="53"/>
        <end position="80"/>
    </location>
</feature>
<dbReference type="EMBL" id="ANOF01000186">
    <property type="protein sequence ID" value="EMI23656.1"/>
    <property type="molecule type" value="Genomic_DNA"/>
</dbReference>
<comment type="caution">
    <text evidence="2">The sequence shown here is derived from an EMBL/GenBank/DDBJ whole genome shotgun (WGS) entry which is preliminary data.</text>
</comment>
<dbReference type="AlphaFoldDB" id="M5RWS6"/>
<evidence type="ECO:0000313" key="2">
    <source>
        <dbReference type="EMBL" id="EMI23656.1"/>
    </source>
</evidence>
<sequence>MHTSVDRNTDGVEANDLRGAANFVVGFGLIRVNDFAGTAGEIAIARDRNSIELDGGGGESTIGTIDSSEQHRRDQHDSTKEDFGFCHNRDPAGMGIPCVDAVVVC</sequence>
<accession>M5RWS6</accession>
<feature type="compositionally biased region" description="Basic and acidic residues" evidence="1">
    <location>
        <begin position="68"/>
        <end position="80"/>
    </location>
</feature>
<dbReference type="Proteomes" id="UP000011996">
    <property type="component" value="Unassembled WGS sequence"/>
</dbReference>
<dbReference type="STRING" id="1263868.RESH_05722"/>
<evidence type="ECO:0000256" key="1">
    <source>
        <dbReference type="SAM" id="MobiDB-lite"/>
    </source>
</evidence>
<protein>
    <submittedName>
        <fullName evidence="2">Uncharacterized protein</fullName>
    </submittedName>
</protein>
<name>M5RWS6_9BACT</name>
<proteinExistence type="predicted"/>
<reference evidence="2 3" key="1">
    <citation type="journal article" date="2013" name="Mar. Genomics">
        <title>Expression of sulfatases in Rhodopirellula baltica and the diversity of sulfatases in the genus Rhodopirellula.</title>
        <authorList>
            <person name="Wegner C.E."/>
            <person name="Richter-Heitmann T."/>
            <person name="Klindworth A."/>
            <person name="Klockow C."/>
            <person name="Richter M."/>
            <person name="Achstetter T."/>
            <person name="Glockner F.O."/>
            <person name="Harder J."/>
        </authorList>
    </citation>
    <scope>NUCLEOTIDE SEQUENCE [LARGE SCALE GENOMIC DNA]</scope>
    <source>
        <strain evidence="2 3">SH398</strain>
    </source>
</reference>
<dbReference type="RefSeq" id="WP_008671905.1">
    <property type="nucleotide sequence ID" value="NZ_ANOF01000186.1"/>
</dbReference>